<evidence type="ECO:0000313" key="5">
    <source>
        <dbReference type="Proteomes" id="UP000321773"/>
    </source>
</evidence>
<dbReference type="AlphaFoldDB" id="A0A1I6PBW0"/>
<feature type="transmembrane region" description="Helical" evidence="1">
    <location>
        <begin position="9"/>
        <end position="27"/>
    </location>
</feature>
<evidence type="ECO:0000313" key="3">
    <source>
        <dbReference type="EMBL" id="SFS37630.1"/>
    </source>
</evidence>
<reference evidence="3 4" key="1">
    <citation type="submission" date="2016-10" db="EMBL/GenBank/DDBJ databases">
        <authorList>
            <person name="de Groot N.N."/>
        </authorList>
    </citation>
    <scope>NUCLEOTIDE SEQUENCE [LARGE SCALE GENOMIC DNA]</scope>
    <source>
        <strain evidence="3 4">DSM 17074</strain>
    </source>
</reference>
<reference evidence="2 5" key="2">
    <citation type="submission" date="2019-07" db="EMBL/GenBank/DDBJ databases">
        <title>Whole genome shotgun sequence of Halolactibacillus miurensis NBRC 100873.</title>
        <authorList>
            <person name="Hosoyama A."/>
            <person name="Uohara A."/>
            <person name="Ohji S."/>
            <person name="Ichikawa N."/>
        </authorList>
    </citation>
    <scope>NUCLEOTIDE SEQUENCE [LARGE SCALE GENOMIC DNA]</scope>
    <source>
        <strain evidence="2 5">NBRC 100873</strain>
    </source>
</reference>
<name>A0A1I6PBW0_9BACI</name>
<organism evidence="3 4">
    <name type="scientific">Halolactibacillus miurensis</name>
    <dbReference type="NCBI Taxonomy" id="306541"/>
    <lineage>
        <taxon>Bacteria</taxon>
        <taxon>Bacillati</taxon>
        <taxon>Bacillota</taxon>
        <taxon>Bacilli</taxon>
        <taxon>Bacillales</taxon>
        <taxon>Bacillaceae</taxon>
        <taxon>Halolactibacillus</taxon>
    </lineage>
</organism>
<dbReference type="EMBL" id="BJWJ01000029">
    <property type="protein sequence ID" value="GEM05306.1"/>
    <property type="molecule type" value="Genomic_DNA"/>
</dbReference>
<dbReference type="RefSeq" id="WP_089852771.1">
    <property type="nucleotide sequence ID" value="NZ_BJWJ01000029.1"/>
</dbReference>
<proteinExistence type="predicted"/>
<dbReference type="OrthoDB" id="2973725at2"/>
<evidence type="ECO:0000313" key="4">
    <source>
        <dbReference type="Proteomes" id="UP000199139"/>
    </source>
</evidence>
<evidence type="ECO:0000256" key="1">
    <source>
        <dbReference type="SAM" id="Phobius"/>
    </source>
</evidence>
<sequence length="197" mass="22413">MKIIGTKVVEWTLAVYHYIVLALYFWVGILRGLVLYGITPACVSLFLTYQAMRNHEEVDEKYIKQQFFKHYRDYDHYKVWSFLMSVGLLLLTALFTFSLSRGVSLVFVVVIIYFLLLLIGAVSFTFYGLTIHKKAGRIAFAEGFVEMIKQIKITVPLLIAVVVLLGILYYNGVLFLVVFPAGYAAVVTSLLNRSSQS</sequence>
<dbReference type="STRING" id="306541.SAMN05421668_101329"/>
<evidence type="ECO:0000313" key="2">
    <source>
        <dbReference type="EMBL" id="GEM05306.1"/>
    </source>
</evidence>
<keyword evidence="5" id="KW-1185">Reference proteome</keyword>
<dbReference type="Proteomes" id="UP000321773">
    <property type="component" value="Unassembled WGS sequence"/>
</dbReference>
<dbReference type="EMBL" id="FPAI01000001">
    <property type="protein sequence ID" value="SFS37630.1"/>
    <property type="molecule type" value="Genomic_DNA"/>
</dbReference>
<keyword evidence="1" id="KW-0812">Transmembrane</keyword>
<gene>
    <name evidence="2" type="ORF">HMI01_22940</name>
    <name evidence="3" type="ORF">SAMN05421668_101329</name>
</gene>
<dbReference type="Pfam" id="PF04854">
    <property type="entry name" value="DUF624"/>
    <property type="match status" value="1"/>
</dbReference>
<dbReference type="Proteomes" id="UP000199139">
    <property type="component" value="Unassembled WGS sequence"/>
</dbReference>
<keyword evidence="1" id="KW-1133">Transmembrane helix</keyword>
<feature type="transmembrane region" description="Helical" evidence="1">
    <location>
        <begin position="105"/>
        <end position="129"/>
    </location>
</feature>
<accession>A0A1I6PBW0</accession>
<dbReference type="InterPro" id="IPR006938">
    <property type="entry name" value="DUF624"/>
</dbReference>
<protein>
    <submittedName>
        <fullName evidence="3">Uncharacterized protein</fullName>
    </submittedName>
</protein>
<keyword evidence="1" id="KW-0472">Membrane</keyword>
<feature type="transmembrane region" description="Helical" evidence="1">
    <location>
        <begin position="79"/>
        <end position="99"/>
    </location>
</feature>